<name>A0A6B2L8L0_9EUKA</name>
<dbReference type="FunFam" id="3.30.70.270:FF:000003">
    <property type="entry name" value="Transposon Ty3-G Gag-Pol polyprotein"/>
    <property type="match status" value="1"/>
</dbReference>
<dbReference type="CDD" id="cd01647">
    <property type="entry name" value="RT_LTR"/>
    <property type="match status" value="1"/>
</dbReference>
<sequence>MKRGTKPHHVRPHKTNPEHRAIISNLIKDYLEKGIIRPCKSATWTAPVVLRKKKDGSYRLCVNYKELNKSIIRNNYPLPKIRDMLYNLRNKRVFSKIDLAFATEDGVFEWNFSPMGFLSNCKQFTQIFQDDICIMSNNEEEHYSHVREVLIRLKEAQIIPNLDKCEWFKNSIKFCGFIISKNRILPDKERVKAITEIKPPNTVHQMQKFLGMVNYFNSFIHNYSIITAPLYDTIKNSKQNRKISWSESLLKAFNSIKNQLAHITGLNMPDYNNTFHIFTDASDTGMGCCLGQFHNSIFYPIAFAGTKYSCSQKNYSTQITKHGHKMQEINQLSSIDGLIKFMNTM</sequence>
<dbReference type="AlphaFoldDB" id="A0A6B2L8L0"/>
<dbReference type="InterPro" id="IPR041577">
    <property type="entry name" value="RT_RNaseH_2"/>
</dbReference>
<dbReference type="FunFam" id="3.30.70.270:FF:000020">
    <property type="entry name" value="Transposon Tf2-6 polyprotein-like Protein"/>
    <property type="match status" value="1"/>
</dbReference>
<dbReference type="InterPro" id="IPR051320">
    <property type="entry name" value="Viral_Replic_Matur_Polypro"/>
</dbReference>
<dbReference type="InterPro" id="IPR043502">
    <property type="entry name" value="DNA/RNA_pol_sf"/>
</dbReference>
<proteinExistence type="predicted"/>
<accession>A0A6B2L8L0</accession>
<dbReference type="SUPFAM" id="SSF56672">
    <property type="entry name" value="DNA/RNA polymerases"/>
    <property type="match status" value="1"/>
</dbReference>
<dbReference type="InterPro" id="IPR000477">
    <property type="entry name" value="RT_dom"/>
</dbReference>
<reference evidence="3" key="1">
    <citation type="journal article" date="2020" name="J. Eukaryot. Microbiol.">
        <title>De novo Sequencing, Assembly and Annotation of the Transcriptome for the Free-Living Testate Amoeba Arcella intermedia.</title>
        <authorList>
            <person name="Ribeiro G.M."/>
            <person name="Porfirio-Sousa A.L."/>
            <person name="Maurer-Alcala X.X."/>
            <person name="Katz L.A."/>
            <person name="Lahr D.J.G."/>
        </authorList>
    </citation>
    <scope>NUCLEOTIDE SEQUENCE</scope>
</reference>
<dbReference type="Pfam" id="PF00078">
    <property type="entry name" value="RVT_1"/>
    <property type="match status" value="1"/>
</dbReference>
<dbReference type="Gene3D" id="3.30.70.270">
    <property type="match status" value="2"/>
</dbReference>
<dbReference type="EMBL" id="GIBP01004355">
    <property type="protein sequence ID" value="NDV33324.1"/>
    <property type="molecule type" value="Transcribed_RNA"/>
</dbReference>
<organism evidence="3">
    <name type="scientific">Arcella intermedia</name>
    <dbReference type="NCBI Taxonomy" id="1963864"/>
    <lineage>
        <taxon>Eukaryota</taxon>
        <taxon>Amoebozoa</taxon>
        <taxon>Tubulinea</taxon>
        <taxon>Elardia</taxon>
        <taxon>Arcellinida</taxon>
        <taxon>Sphaerothecina</taxon>
        <taxon>Arcellidae</taxon>
        <taxon>Arcella</taxon>
    </lineage>
</organism>
<dbReference type="Gene3D" id="3.10.10.10">
    <property type="entry name" value="HIV Type 1 Reverse Transcriptase, subunit A, domain 1"/>
    <property type="match status" value="1"/>
</dbReference>
<dbReference type="InterPro" id="IPR043128">
    <property type="entry name" value="Rev_trsase/Diguanyl_cyclase"/>
</dbReference>
<evidence type="ECO:0000259" key="1">
    <source>
        <dbReference type="Pfam" id="PF00078"/>
    </source>
</evidence>
<feature type="domain" description="Reverse transcriptase" evidence="1">
    <location>
        <begin position="122"/>
        <end position="179"/>
    </location>
</feature>
<dbReference type="PANTHER" id="PTHR33064">
    <property type="entry name" value="POL PROTEIN"/>
    <property type="match status" value="1"/>
</dbReference>
<evidence type="ECO:0000259" key="2">
    <source>
        <dbReference type="Pfam" id="PF17919"/>
    </source>
</evidence>
<feature type="domain" description="Reverse transcriptase/retrotransposon-derived protein RNase H-like" evidence="2">
    <location>
        <begin position="245"/>
        <end position="317"/>
    </location>
</feature>
<protein>
    <submittedName>
        <fullName evidence="3">Uncharacterized protein</fullName>
    </submittedName>
</protein>
<dbReference type="Pfam" id="PF17919">
    <property type="entry name" value="RT_RNaseH_2"/>
    <property type="match status" value="1"/>
</dbReference>
<dbReference type="PANTHER" id="PTHR33064:SF37">
    <property type="entry name" value="RIBONUCLEASE H"/>
    <property type="match status" value="1"/>
</dbReference>
<evidence type="ECO:0000313" key="3">
    <source>
        <dbReference type="EMBL" id="NDV33324.1"/>
    </source>
</evidence>